<proteinExistence type="predicted"/>
<evidence type="ECO:0008006" key="3">
    <source>
        <dbReference type="Google" id="ProtNLM"/>
    </source>
</evidence>
<evidence type="ECO:0000313" key="2">
    <source>
        <dbReference type="Proteomes" id="UP000319210"/>
    </source>
</evidence>
<dbReference type="Gene3D" id="3.40.50.1820">
    <property type="entry name" value="alpha/beta hydrolase"/>
    <property type="match status" value="1"/>
</dbReference>
<dbReference type="InterPro" id="IPR029058">
    <property type="entry name" value="AB_hydrolase_fold"/>
</dbReference>
<dbReference type="AlphaFoldDB" id="A0A4Y3RF09"/>
<dbReference type="OrthoDB" id="9796609at2"/>
<dbReference type="Proteomes" id="UP000319210">
    <property type="component" value="Unassembled WGS sequence"/>
</dbReference>
<gene>
    <name evidence="1" type="ORF">SCA03_69210</name>
</gene>
<accession>A0A4Y3RF09</accession>
<reference evidence="1 2" key="1">
    <citation type="submission" date="2019-06" db="EMBL/GenBank/DDBJ databases">
        <title>Whole genome shotgun sequence of Streptomyces cacaoi subsp. cacaoi NBRC 12748.</title>
        <authorList>
            <person name="Hosoyama A."/>
            <person name="Uohara A."/>
            <person name="Ohji S."/>
            <person name="Ichikawa N."/>
        </authorList>
    </citation>
    <scope>NUCLEOTIDE SEQUENCE [LARGE SCALE GENOMIC DNA]</scope>
    <source>
        <strain evidence="1 2">NBRC 12748</strain>
    </source>
</reference>
<sequence length="309" mass="34669">MSRPSAEEILDDVARSFVDPLRSPVMRDPSHVGLDYENVTFPSSDGVPLEGWFIPADSDDVVVLNHPMGFSRAGQPTHLEPWQSIWGPSGNGTEVDFLPDYAILHEAGYNVLTYDLRNFGLSGAANGGAVTSGLFEARDVVGSLRHLRARPDTVSMRVALFSRCLGANATFAAMRQVPGEFDEVRCLVACQPVSDLVIMGRLLEILGLGKQRLPELDHRVMLGTSLPFAARPDTSWARYVRIPTYLYAVRQDSLTEPHDIETAFAMLDTDDKELQWVEDTHRRWDGYLEFQRRPQPVLDWLHAHMRNQP</sequence>
<keyword evidence="2" id="KW-1185">Reference proteome</keyword>
<dbReference type="EMBL" id="BJMM01000138">
    <property type="protein sequence ID" value="GEB54370.1"/>
    <property type="molecule type" value="Genomic_DNA"/>
</dbReference>
<organism evidence="1 2">
    <name type="scientific">Streptomyces cacaoi</name>
    <dbReference type="NCBI Taxonomy" id="1898"/>
    <lineage>
        <taxon>Bacteria</taxon>
        <taxon>Bacillati</taxon>
        <taxon>Actinomycetota</taxon>
        <taxon>Actinomycetes</taxon>
        <taxon>Kitasatosporales</taxon>
        <taxon>Streptomycetaceae</taxon>
        <taxon>Streptomyces</taxon>
    </lineage>
</organism>
<protein>
    <recommendedName>
        <fullName evidence="3">Alpha/beta hydrolase</fullName>
    </recommendedName>
</protein>
<evidence type="ECO:0000313" key="1">
    <source>
        <dbReference type="EMBL" id="GEB54370.1"/>
    </source>
</evidence>
<name>A0A4Y3RF09_STRCI</name>
<dbReference type="RefSeq" id="WP_086816632.1">
    <property type="nucleotide sequence ID" value="NZ_BJMM01000138.1"/>
</dbReference>
<dbReference type="SUPFAM" id="SSF53474">
    <property type="entry name" value="alpha/beta-Hydrolases"/>
    <property type="match status" value="1"/>
</dbReference>
<comment type="caution">
    <text evidence="1">The sequence shown here is derived from an EMBL/GenBank/DDBJ whole genome shotgun (WGS) entry which is preliminary data.</text>
</comment>